<evidence type="ECO:0000313" key="2">
    <source>
        <dbReference type="Proteomes" id="UP000191820"/>
    </source>
</evidence>
<proteinExistence type="predicted"/>
<dbReference type="EMBL" id="CP020472">
    <property type="protein sequence ID" value="ARD20954.1"/>
    <property type="molecule type" value="Genomic_DNA"/>
</dbReference>
<gene>
    <name evidence="1" type="ORF">SJ2017_0616</name>
</gene>
<evidence type="ECO:0008006" key="3">
    <source>
        <dbReference type="Google" id="ProtNLM"/>
    </source>
</evidence>
<keyword evidence="2" id="KW-1185">Reference proteome</keyword>
<dbReference type="SUPFAM" id="SSF52151">
    <property type="entry name" value="FabD/lysophospholipase-like"/>
    <property type="match status" value="1"/>
</dbReference>
<accession>A0ABM6JFX0</accession>
<protein>
    <recommendedName>
        <fullName evidence="3">Alpha/beta hydrolase</fullName>
    </recommendedName>
</protein>
<evidence type="ECO:0000313" key="1">
    <source>
        <dbReference type="EMBL" id="ARD20954.1"/>
    </source>
</evidence>
<dbReference type="InterPro" id="IPR016035">
    <property type="entry name" value="Acyl_Trfase/lysoPLipase"/>
</dbReference>
<organism evidence="1 2">
    <name type="scientific">Shewanella japonica</name>
    <dbReference type="NCBI Taxonomy" id="93973"/>
    <lineage>
        <taxon>Bacteria</taxon>
        <taxon>Pseudomonadati</taxon>
        <taxon>Pseudomonadota</taxon>
        <taxon>Gammaproteobacteria</taxon>
        <taxon>Alteromonadales</taxon>
        <taxon>Shewanellaceae</taxon>
        <taxon>Shewanella</taxon>
    </lineage>
</organism>
<reference evidence="1 2" key="1">
    <citation type="submission" date="2017-03" db="EMBL/GenBank/DDBJ databases">
        <title>Genome sequencing of Shewanella japonica KCTC 22435.</title>
        <authorList>
            <person name="Kim K.M."/>
        </authorList>
    </citation>
    <scope>NUCLEOTIDE SEQUENCE [LARGE SCALE GENOMIC DNA]</scope>
    <source>
        <strain evidence="1 2">KCTC 22435</strain>
    </source>
</reference>
<sequence>MTALRLLAGKTAYQQIEQNGLSASMFSQLFAASGGPKWIGVAGLDKYLFGEFFANRQAPLYTMGASSGAWRLACLAQQDPLAAYARLEDHYIGQRYDHVPSRQEVTEQVERIIGGILGKHGALDIVNNRMIQSHFVVCKAKHLNASRSKGKLALGLAATALSNAVSRRSLGWHFERVVFSHQQVKSPFSQLSDLPTEHAQLTRNNINQVLLATGSIPMLLAPVNKINGVSDGAYYDGGITDYHFDMPTNEPEGLSLYPHFYPHMSPGWFDKSLKWRRARQHYHNALVLTPSQEFISSLPYSKIPDREDFKQLSSDSRIAYWREALKRSEQLGEIFASIVDKQSIMDVIEPL</sequence>
<dbReference type="Proteomes" id="UP000191820">
    <property type="component" value="Chromosome"/>
</dbReference>
<dbReference type="RefSeq" id="WP_080914850.1">
    <property type="nucleotide sequence ID" value="NZ_CANMJJ010000003.1"/>
</dbReference>
<name>A0ABM6JFX0_9GAMM</name>